<dbReference type="PROSITE" id="PS51462">
    <property type="entry name" value="NUDIX"/>
    <property type="match status" value="1"/>
</dbReference>
<name>A0A4R6PXS6_9FIRM</name>
<feature type="domain" description="Nudix hydrolase" evidence="7">
    <location>
        <begin position="36"/>
        <end position="179"/>
    </location>
</feature>
<accession>A0A4R6PXS6</accession>
<evidence type="ECO:0000256" key="5">
    <source>
        <dbReference type="ARBA" id="ARBA00022842"/>
    </source>
</evidence>
<dbReference type="InterPro" id="IPR000086">
    <property type="entry name" value="NUDIX_hydrolase_dom"/>
</dbReference>
<evidence type="ECO:0000256" key="4">
    <source>
        <dbReference type="ARBA" id="ARBA00022801"/>
    </source>
</evidence>
<dbReference type="InterPro" id="IPR045121">
    <property type="entry name" value="CoAse"/>
</dbReference>
<dbReference type="Pfam" id="PF00293">
    <property type="entry name" value="NUDIX"/>
    <property type="match status" value="1"/>
</dbReference>
<evidence type="ECO:0000256" key="2">
    <source>
        <dbReference type="ARBA" id="ARBA00001946"/>
    </source>
</evidence>
<comment type="cofactor">
    <cofactor evidence="1">
        <name>Mn(2+)</name>
        <dbReference type="ChEBI" id="CHEBI:29035"/>
    </cofactor>
</comment>
<evidence type="ECO:0000256" key="3">
    <source>
        <dbReference type="ARBA" id="ARBA00022723"/>
    </source>
</evidence>
<evidence type="ECO:0000313" key="9">
    <source>
        <dbReference type="Proteomes" id="UP000295500"/>
    </source>
</evidence>
<dbReference type="PANTHER" id="PTHR12992:SF11">
    <property type="entry name" value="MITOCHONDRIAL COENZYME A DIPHOSPHATASE NUDT8"/>
    <property type="match status" value="1"/>
</dbReference>
<comment type="cofactor">
    <cofactor evidence="2">
        <name>Mg(2+)</name>
        <dbReference type="ChEBI" id="CHEBI:18420"/>
    </cofactor>
</comment>
<evidence type="ECO:0000256" key="6">
    <source>
        <dbReference type="ARBA" id="ARBA00023211"/>
    </source>
</evidence>
<protein>
    <submittedName>
        <fullName evidence="8">NUDIX domain-containing protein</fullName>
    </submittedName>
</protein>
<reference evidence="8 9" key="1">
    <citation type="submission" date="2019-03" db="EMBL/GenBank/DDBJ databases">
        <title>Genomic Encyclopedia of Type Strains, Phase IV (KMG-IV): sequencing the most valuable type-strain genomes for metagenomic binning, comparative biology and taxonomic classification.</title>
        <authorList>
            <person name="Goeker M."/>
        </authorList>
    </citation>
    <scope>NUCLEOTIDE SEQUENCE [LARGE SCALE GENOMIC DNA]</scope>
    <source>
        <strain evidence="8 9">DSM 28287</strain>
    </source>
</reference>
<proteinExistence type="predicted"/>
<dbReference type="EMBL" id="SNXO01000042">
    <property type="protein sequence ID" value="TDP49856.1"/>
    <property type="molecule type" value="Genomic_DNA"/>
</dbReference>
<keyword evidence="5" id="KW-0460">Magnesium</keyword>
<evidence type="ECO:0000313" key="8">
    <source>
        <dbReference type="EMBL" id="TDP49856.1"/>
    </source>
</evidence>
<dbReference type="PANTHER" id="PTHR12992">
    <property type="entry name" value="NUDIX HYDROLASE"/>
    <property type="match status" value="1"/>
</dbReference>
<keyword evidence="3" id="KW-0479">Metal-binding</keyword>
<sequence>MLAGPAQNITKGRLQMFTLDNIISTYAGHRPEPIGKYRFFSVLVPFVEDEKGRVCLMYEVRAHDMVSQPGEICFPGGHMEKGETPLQCALRETEEETGIPVSAIKVIGQGDILYGYANYTLYTHLGVIRYEDYLKAHVQKDEVDEVFLVALEDIAGVRPEIFTENITTEIDDDFPYEKVGIDEDYAWRVGQWTIPIYDVDGRVIWGLTARITEKLLETLGE</sequence>
<dbReference type="PROSITE" id="PS00893">
    <property type="entry name" value="NUDIX_BOX"/>
    <property type="match status" value="1"/>
</dbReference>
<keyword evidence="4" id="KW-0378">Hydrolase</keyword>
<dbReference type="InterPro" id="IPR015797">
    <property type="entry name" value="NUDIX_hydrolase-like_dom_sf"/>
</dbReference>
<comment type="caution">
    <text evidence="8">The sequence shown here is derived from an EMBL/GenBank/DDBJ whole genome shotgun (WGS) entry which is preliminary data.</text>
</comment>
<evidence type="ECO:0000256" key="1">
    <source>
        <dbReference type="ARBA" id="ARBA00001936"/>
    </source>
</evidence>
<keyword evidence="6" id="KW-0464">Manganese</keyword>
<organism evidence="8 9">
    <name type="scientific">Aminicella lysinilytica</name>
    <dbReference type="NCBI Taxonomy" id="433323"/>
    <lineage>
        <taxon>Bacteria</taxon>
        <taxon>Bacillati</taxon>
        <taxon>Bacillota</taxon>
        <taxon>Clostridia</taxon>
        <taxon>Peptostreptococcales</taxon>
        <taxon>Anaerovoracaceae</taxon>
        <taxon>Aminicella</taxon>
    </lineage>
</organism>
<dbReference type="GO" id="GO:0010945">
    <property type="term" value="F:coenzyme A diphosphatase activity"/>
    <property type="evidence" value="ECO:0007669"/>
    <property type="project" value="InterPro"/>
</dbReference>
<evidence type="ECO:0000259" key="7">
    <source>
        <dbReference type="PROSITE" id="PS51462"/>
    </source>
</evidence>
<dbReference type="AlphaFoldDB" id="A0A4R6PXS6"/>
<dbReference type="SUPFAM" id="SSF55811">
    <property type="entry name" value="Nudix"/>
    <property type="match status" value="1"/>
</dbReference>
<dbReference type="GO" id="GO:0046872">
    <property type="term" value="F:metal ion binding"/>
    <property type="evidence" value="ECO:0007669"/>
    <property type="project" value="UniProtKB-KW"/>
</dbReference>
<dbReference type="Gene3D" id="3.90.79.10">
    <property type="entry name" value="Nucleoside Triphosphate Pyrophosphohydrolase"/>
    <property type="match status" value="1"/>
</dbReference>
<dbReference type="Proteomes" id="UP000295500">
    <property type="component" value="Unassembled WGS sequence"/>
</dbReference>
<gene>
    <name evidence="8" type="ORF">EV211_1426</name>
</gene>
<dbReference type="CDD" id="cd03426">
    <property type="entry name" value="NUDIX_CoAse_Nudt7"/>
    <property type="match status" value="1"/>
</dbReference>
<keyword evidence="9" id="KW-1185">Reference proteome</keyword>
<dbReference type="InterPro" id="IPR020084">
    <property type="entry name" value="NUDIX_hydrolase_CS"/>
</dbReference>